<evidence type="ECO:0000256" key="6">
    <source>
        <dbReference type="SAM" id="Phobius"/>
    </source>
</evidence>
<dbReference type="SUPFAM" id="SSF103473">
    <property type="entry name" value="MFS general substrate transporter"/>
    <property type="match status" value="1"/>
</dbReference>
<proteinExistence type="predicted"/>
<dbReference type="PANTHER" id="PTHR11360">
    <property type="entry name" value="MONOCARBOXYLATE TRANSPORTER"/>
    <property type="match status" value="1"/>
</dbReference>
<feature type="transmembrane region" description="Helical" evidence="6">
    <location>
        <begin position="367"/>
        <end position="388"/>
    </location>
</feature>
<dbReference type="KEGG" id="salq:SYNTR_0042"/>
<dbReference type="Proteomes" id="UP000426444">
    <property type="component" value="Chromosome"/>
</dbReference>
<keyword evidence="9" id="KW-1185">Reference proteome</keyword>
<organism evidence="8 9">
    <name type="scientific">Candidatus Syntrophocurvum alkaliphilum</name>
    <dbReference type="NCBI Taxonomy" id="2293317"/>
    <lineage>
        <taxon>Bacteria</taxon>
        <taxon>Bacillati</taxon>
        <taxon>Bacillota</taxon>
        <taxon>Clostridia</taxon>
        <taxon>Eubacteriales</taxon>
        <taxon>Syntrophomonadaceae</taxon>
        <taxon>Candidatus Syntrophocurvum</taxon>
    </lineage>
</organism>
<feature type="transmembrane region" description="Helical" evidence="6">
    <location>
        <begin position="114"/>
        <end position="137"/>
    </location>
</feature>
<dbReference type="GO" id="GO:0022857">
    <property type="term" value="F:transmembrane transporter activity"/>
    <property type="evidence" value="ECO:0007669"/>
    <property type="project" value="InterPro"/>
</dbReference>
<comment type="subcellular location">
    <subcellularLocation>
        <location evidence="1">Cell membrane</location>
        <topology evidence="1">Multi-pass membrane protein</topology>
    </subcellularLocation>
</comment>
<dbReference type="InterPro" id="IPR020846">
    <property type="entry name" value="MFS_dom"/>
</dbReference>
<gene>
    <name evidence="8" type="ORF">SYNTR_0042</name>
</gene>
<keyword evidence="4 6" id="KW-1133">Transmembrane helix</keyword>
<feature type="transmembrane region" description="Helical" evidence="6">
    <location>
        <begin position="332"/>
        <end position="355"/>
    </location>
</feature>
<protein>
    <submittedName>
        <fullName evidence="8">Putative MFS-type transporter</fullName>
    </submittedName>
</protein>
<dbReference type="OrthoDB" id="182417at2"/>
<accession>A0A6I6DAY8</accession>
<feature type="transmembrane region" description="Helical" evidence="6">
    <location>
        <begin position="308"/>
        <end position="326"/>
    </location>
</feature>
<feature type="transmembrane region" description="Helical" evidence="6">
    <location>
        <begin position="63"/>
        <end position="82"/>
    </location>
</feature>
<dbReference type="GO" id="GO:0005886">
    <property type="term" value="C:plasma membrane"/>
    <property type="evidence" value="ECO:0007669"/>
    <property type="project" value="UniProtKB-SubCell"/>
</dbReference>
<dbReference type="PANTHER" id="PTHR11360:SF308">
    <property type="entry name" value="BLL3089 PROTEIN"/>
    <property type="match status" value="1"/>
</dbReference>
<reference evidence="9" key="1">
    <citation type="journal article" date="2019" name="Microbiology">
        <title>Complete Genome Sequence of an Uncultured Bacterium of the Candidate Phylum Bipolaricaulota.</title>
        <authorList>
            <person name="Kadnikov V.V."/>
            <person name="Mardanov A.V."/>
            <person name="Beletsky A.V."/>
            <person name="Frank Y.A."/>
            <person name="Karnachuk O.V."/>
            <person name="Ravin N.V."/>
        </authorList>
    </citation>
    <scope>NUCLEOTIDE SEQUENCE [LARGE SCALE GENOMIC DNA]</scope>
</reference>
<evidence type="ECO:0000313" key="9">
    <source>
        <dbReference type="Proteomes" id="UP000426444"/>
    </source>
</evidence>
<feature type="transmembrane region" description="Helical" evidence="6">
    <location>
        <begin position="243"/>
        <end position="266"/>
    </location>
</feature>
<keyword evidence="2" id="KW-0813">Transport</keyword>
<evidence type="ECO:0000259" key="7">
    <source>
        <dbReference type="PROSITE" id="PS50850"/>
    </source>
</evidence>
<feature type="transmembrane region" description="Helical" evidence="6">
    <location>
        <begin position="177"/>
        <end position="198"/>
    </location>
</feature>
<dbReference type="InterPro" id="IPR050327">
    <property type="entry name" value="Proton-linked_MCT"/>
</dbReference>
<evidence type="ECO:0000313" key="8">
    <source>
        <dbReference type="EMBL" id="QGT98635.1"/>
    </source>
</evidence>
<dbReference type="EMBL" id="CP046457">
    <property type="protein sequence ID" value="QGT98635.1"/>
    <property type="molecule type" value="Genomic_DNA"/>
</dbReference>
<dbReference type="PROSITE" id="PS50850">
    <property type="entry name" value="MFS"/>
    <property type="match status" value="1"/>
</dbReference>
<evidence type="ECO:0000256" key="1">
    <source>
        <dbReference type="ARBA" id="ARBA00004651"/>
    </source>
</evidence>
<sequence length="424" mass="47456">MFKKTIKNQEVPVQGGFYYGWVIVVFSAVAFFLSGPGQTYSISIFIDSYIEQFGWSRSTVSTYYSLATLAAGLLIGFLGRFLDIYGHRYVTSIVLFLLALTCFFNSLVAGPIMLFIGFFMLRLLGQSSLTVIPNTLVPQWFITKRGRAFSFLAIGSFVSSAMFPIINVYLIQNYDWQIAWIFWGLFVLAFLPLWFYFVRNKPEDIGLLPDNATNSNETSSADKVEKVIKEVNWTLKEAIKTRAFWLLLFCASIPPLINTGITFHFISILSEKGITAQSAAFILSLMSLVGFPVSIAAGFIAEKIKVHFMLVFVFFMEFLVISTLVFTNSLNMAIVFAIVWGISVGFERIVLNIIWPNYFGRENLGSIRGIAMSATVIGAALGPLPFAIAYDYVFGGYTEFLIMLLTLPVIGMICAFLAPRPKKN</sequence>
<name>A0A6I6DAY8_9FIRM</name>
<evidence type="ECO:0000256" key="4">
    <source>
        <dbReference type="ARBA" id="ARBA00022989"/>
    </source>
</evidence>
<feature type="domain" description="Major facilitator superfamily (MFS) profile" evidence="7">
    <location>
        <begin position="23"/>
        <end position="423"/>
    </location>
</feature>
<dbReference type="Pfam" id="PF07690">
    <property type="entry name" value="MFS_1"/>
    <property type="match status" value="1"/>
</dbReference>
<feature type="transmembrane region" description="Helical" evidence="6">
    <location>
        <begin position="16"/>
        <end position="33"/>
    </location>
</feature>
<evidence type="ECO:0000256" key="5">
    <source>
        <dbReference type="ARBA" id="ARBA00023136"/>
    </source>
</evidence>
<dbReference type="RefSeq" id="WP_156202609.1">
    <property type="nucleotide sequence ID" value="NZ_CP046457.1"/>
</dbReference>
<feature type="transmembrane region" description="Helical" evidence="6">
    <location>
        <begin position="149"/>
        <end position="171"/>
    </location>
</feature>
<evidence type="ECO:0000256" key="3">
    <source>
        <dbReference type="ARBA" id="ARBA00022692"/>
    </source>
</evidence>
<dbReference type="InterPro" id="IPR036259">
    <property type="entry name" value="MFS_trans_sf"/>
</dbReference>
<keyword evidence="3 6" id="KW-0812">Transmembrane</keyword>
<evidence type="ECO:0000256" key="2">
    <source>
        <dbReference type="ARBA" id="ARBA00022448"/>
    </source>
</evidence>
<dbReference type="InterPro" id="IPR011701">
    <property type="entry name" value="MFS"/>
</dbReference>
<feature type="transmembrane region" description="Helical" evidence="6">
    <location>
        <begin position="278"/>
        <end position="301"/>
    </location>
</feature>
<feature type="transmembrane region" description="Helical" evidence="6">
    <location>
        <begin position="89"/>
        <end position="108"/>
    </location>
</feature>
<feature type="transmembrane region" description="Helical" evidence="6">
    <location>
        <begin position="400"/>
        <end position="418"/>
    </location>
</feature>
<dbReference type="Gene3D" id="1.20.1250.20">
    <property type="entry name" value="MFS general substrate transporter like domains"/>
    <property type="match status" value="2"/>
</dbReference>
<dbReference type="AlphaFoldDB" id="A0A6I6DAY8"/>
<keyword evidence="5 6" id="KW-0472">Membrane</keyword>